<reference evidence="1 2" key="1">
    <citation type="submission" date="2018-06" db="EMBL/GenBank/DDBJ databases">
        <authorList>
            <consortium name="Pathogen Informatics"/>
            <person name="Doyle S."/>
        </authorList>
    </citation>
    <scope>NUCLEOTIDE SEQUENCE [LARGE SCALE GENOMIC DNA]</scope>
    <source>
        <strain evidence="1 2">NCTC10975</strain>
    </source>
</reference>
<dbReference type="Proteomes" id="UP000251485">
    <property type="component" value="Unassembled WGS sequence"/>
</dbReference>
<dbReference type="Pfam" id="PF07305">
    <property type="entry name" value="DUF1454"/>
    <property type="match status" value="1"/>
</dbReference>
<dbReference type="OMA" id="GQFREKY"/>
<sequence length="211" mass="23479">MIKKSTLTQLALIIISIALSLPTLAMAASPSIAHQPPTKDDILYLKQDAPVFETTIPEIRAKFNQNNATLFLNEYKIITNNDITIPLVRAATRITPYLYSSAVLERGSEKIKSLQLTLIHSLDTPQIEKEHQDTAMRYITALVTQFDPSINATQIQEVLNLFAVKQDVPAYISHNVGAIRYIIAHEDNQLTTFAIEPIKLSLNSNIDSAIP</sequence>
<dbReference type="EMBL" id="UAUE01000032">
    <property type="protein sequence ID" value="SPZ02925.1"/>
    <property type="molecule type" value="Genomic_DNA"/>
</dbReference>
<name>A0A2X1X4P4_PROMI</name>
<protein>
    <submittedName>
        <fullName evidence="1">Protein of uncharacterized function (DUF1454)</fullName>
    </submittedName>
</protein>
<proteinExistence type="predicted"/>
<accession>A0A2X1X4P4</accession>
<gene>
    <name evidence="1" type="ORF">NCTC10975_04701</name>
</gene>
<organism evidence="1 2">
    <name type="scientific">Proteus mirabilis</name>
    <dbReference type="NCBI Taxonomy" id="584"/>
    <lineage>
        <taxon>Bacteria</taxon>
        <taxon>Pseudomonadati</taxon>
        <taxon>Pseudomonadota</taxon>
        <taxon>Gammaproteobacteria</taxon>
        <taxon>Enterobacterales</taxon>
        <taxon>Morganellaceae</taxon>
        <taxon>Proteus</taxon>
    </lineage>
</organism>
<evidence type="ECO:0000313" key="2">
    <source>
        <dbReference type="Proteomes" id="UP000251485"/>
    </source>
</evidence>
<dbReference type="InterPro" id="IPR009918">
    <property type="entry name" value="DUF1454"/>
</dbReference>
<dbReference type="GeneID" id="6801574"/>
<dbReference type="AlphaFoldDB" id="A0A2X1X4P4"/>
<dbReference type="RefSeq" id="WP_012368676.1">
    <property type="nucleotide sequence ID" value="NZ_ABFCQN020000024.1"/>
</dbReference>
<evidence type="ECO:0000313" key="1">
    <source>
        <dbReference type="EMBL" id="SPZ02925.1"/>
    </source>
</evidence>